<keyword evidence="4 5" id="KW-0720">Serine protease</keyword>
<dbReference type="Gene3D" id="3.90.226.10">
    <property type="entry name" value="2-enoyl-CoA Hydratase, Chain A, domain 1"/>
    <property type="match status" value="1"/>
</dbReference>
<evidence type="ECO:0000256" key="1">
    <source>
        <dbReference type="ARBA" id="ARBA00009179"/>
    </source>
</evidence>
<evidence type="ECO:0000259" key="7">
    <source>
        <dbReference type="PROSITE" id="PS50106"/>
    </source>
</evidence>
<keyword evidence="2 5" id="KW-0645">Protease</keyword>
<dbReference type="Proteomes" id="UP000176608">
    <property type="component" value="Unassembled WGS sequence"/>
</dbReference>
<dbReference type="InterPro" id="IPR005151">
    <property type="entry name" value="Tail-specific_protease"/>
</dbReference>
<dbReference type="SMART" id="SM00245">
    <property type="entry name" value="TSPc"/>
    <property type="match status" value="1"/>
</dbReference>
<dbReference type="STRING" id="1802617.A2886_02125"/>
<gene>
    <name evidence="8" type="ORF">A2886_02125</name>
</gene>
<dbReference type="FunFam" id="2.30.42.10:FF:000063">
    <property type="entry name" value="Peptidase, S41 family"/>
    <property type="match status" value="1"/>
</dbReference>
<dbReference type="AlphaFoldDB" id="A0A1F4URI1"/>
<dbReference type="InterPro" id="IPR001478">
    <property type="entry name" value="PDZ"/>
</dbReference>
<sequence length="417" mass="45370">MTKFEKFQRFLITFLFVVAAFFGGWYFGKRGFIFEVRKNPPEIKILNQFPGDQTIDFDLFWQTWDLVASQYLLRPVDGQKMLYGAIQGMVSSLGDPYTSFLPPAINETITSALNGTYEGIGAELGIQEGQLIVVAPLDGSPAKEAGVRSGDKIVKIEDEGTAGITINEAVAKIRGQAGTIITLTLQRGNEEPFDVTIKRGNIVVASVTWADKGDGVAYIRLSRFGADTNKEWSKVASEVSVGMQNLDAVVLDLRGNPGGFLQSAIFVAGEFFKNEVVVYQESATGEILAFDTTRIGVFEGVPTYVLIDEGSASASEILAAALRSHSDAFLIGKKSFGKGTIQDARDFEDGSGIHLTVAKWLTPEKEWIHEVGLKPEVEVERTSEEIEQGVDSQLNKALELAKQGVIKAADIPAQSSQ</sequence>
<dbReference type="InterPro" id="IPR029045">
    <property type="entry name" value="ClpP/crotonase-like_dom_sf"/>
</dbReference>
<dbReference type="NCBIfam" id="TIGR00225">
    <property type="entry name" value="prc"/>
    <property type="match status" value="1"/>
</dbReference>
<dbReference type="Gene3D" id="3.30.750.44">
    <property type="match status" value="1"/>
</dbReference>
<dbReference type="PANTHER" id="PTHR32060:SF30">
    <property type="entry name" value="CARBOXY-TERMINAL PROCESSING PROTEASE CTPA"/>
    <property type="match status" value="1"/>
</dbReference>
<reference evidence="8 9" key="1">
    <citation type="journal article" date="2016" name="Nat. Commun.">
        <title>Thousands of microbial genomes shed light on interconnected biogeochemical processes in an aquifer system.</title>
        <authorList>
            <person name="Anantharaman K."/>
            <person name="Brown C.T."/>
            <person name="Hug L.A."/>
            <person name="Sharon I."/>
            <person name="Castelle C.J."/>
            <person name="Probst A.J."/>
            <person name="Thomas B.C."/>
            <person name="Singh A."/>
            <person name="Wilkins M.J."/>
            <person name="Karaoz U."/>
            <person name="Brodie E.L."/>
            <person name="Williams K.H."/>
            <person name="Hubbard S.S."/>
            <person name="Banfield J.F."/>
        </authorList>
    </citation>
    <scope>NUCLEOTIDE SEQUENCE [LARGE SCALE GENOMIC DNA]</scope>
</reference>
<proteinExistence type="inferred from homology"/>
<evidence type="ECO:0000256" key="3">
    <source>
        <dbReference type="ARBA" id="ARBA00022801"/>
    </source>
</evidence>
<evidence type="ECO:0000256" key="6">
    <source>
        <dbReference type="SAM" id="Phobius"/>
    </source>
</evidence>
<dbReference type="SMART" id="SM00228">
    <property type="entry name" value="PDZ"/>
    <property type="match status" value="1"/>
</dbReference>
<dbReference type="CDD" id="cd07560">
    <property type="entry name" value="Peptidase_S41_CPP"/>
    <property type="match status" value="1"/>
</dbReference>
<dbReference type="EMBL" id="MEVA01000006">
    <property type="protein sequence ID" value="OGC47565.1"/>
    <property type="molecule type" value="Genomic_DNA"/>
</dbReference>
<dbReference type="CDD" id="cd06782">
    <property type="entry name" value="cpPDZ_CPP-like"/>
    <property type="match status" value="1"/>
</dbReference>
<name>A0A1F4URI1_UNCKA</name>
<dbReference type="GO" id="GO:0004175">
    <property type="term" value="F:endopeptidase activity"/>
    <property type="evidence" value="ECO:0007669"/>
    <property type="project" value="TreeGrafter"/>
</dbReference>
<evidence type="ECO:0000313" key="8">
    <source>
        <dbReference type="EMBL" id="OGC47565.1"/>
    </source>
</evidence>
<dbReference type="Pfam" id="PF03572">
    <property type="entry name" value="Peptidase_S41"/>
    <property type="match status" value="1"/>
</dbReference>
<evidence type="ECO:0000256" key="4">
    <source>
        <dbReference type="ARBA" id="ARBA00022825"/>
    </source>
</evidence>
<dbReference type="PANTHER" id="PTHR32060">
    <property type="entry name" value="TAIL-SPECIFIC PROTEASE"/>
    <property type="match status" value="1"/>
</dbReference>
<keyword evidence="6" id="KW-0812">Transmembrane</keyword>
<feature type="domain" description="PDZ" evidence="7">
    <location>
        <begin position="110"/>
        <end position="188"/>
    </location>
</feature>
<dbReference type="GO" id="GO:0030288">
    <property type="term" value="C:outer membrane-bounded periplasmic space"/>
    <property type="evidence" value="ECO:0007669"/>
    <property type="project" value="TreeGrafter"/>
</dbReference>
<dbReference type="Gene3D" id="2.30.42.10">
    <property type="match status" value="1"/>
</dbReference>
<feature type="transmembrane region" description="Helical" evidence="6">
    <location>
        <begin position="7"/>
        <end position="28"/>
    </location>
</feature>
<dbReference type="Pfam" id="PF22694">
    <property type="entry name" value="CtpB_N-like"/>
    <property type="match status" value="1"/>
</dbReference>
<dbReference type="GO" id="GO:0008236">
    <property type="term" value="F:serine-type peptidase activity"/>
    <property type="evidence" value="ECO:0007669"/>
    <property type="project" value="UniProtKB-KW"/>
</dbReference>
<dbReference type="SUPFAM" id="SSF50156">
    <property type="entry name" value="PDZ domain-like"/>
    <property type="match status" value="1"/>
</dbReference>
<keyword evidence="6" id="KW-1133">Transmembrane helix</keyword>
<organism evidence="8 9">
    <name type="scientific">candidate division WWE3 bacterium RIFCSPHIGHO2_01_FULL_42_13</name>
    <dbReference type="NCBI Taxonomy" id="1802617"/>
    <lineage>
        <taxon>Bacteria</taxon>
        <taxon>Katanobacteria</taxon>
    </lineage>
</organism>
<evidence type="ECO:0000256" key="5">
    <source>
        <dbReference type="RuleBase" id="RU004404"/>
    </source>
</evidence>
<dbReference type="InterPro" id="IPR041489">
    <property type="entry name" value="PDZ_6"/>
</dbReference>
<dbReference type="InterPro" id="IPR004447">
    <property type="entry name" value="Peptidase_S41A"/>
</dbReference>
<dbReference type="Pfam" id="PF17820">
    <property type="entry name" value="PDZ_6"/>
    <property type="match status" value="1"/>
</dbReference>
<keyword evidence="3 5" id="KW-0378">Hydrolase</keyword>
<evidence type="ECO:0000313" key="9">
    <source>
        <dbReference type="Proteomes" id="UP000176608"/>
    </source>
</evidence>
<keyword evidence="6" id="KW-0472">Membrane</keyword>
<dbReference type="PROSITE" id="PS50106">
    <property type="entry name" value="PDZ"/>
    <property type="match status" value="1"/>
</dbReference>
<dbReference type="InterPro" id="IPR036034">
    <property type="entry name" value="PDZ_sf"/>
</dbReference>
<dbReference type="SUPFAM" id="SSF52096">
    <property type="entry name" value="ClpP/crotonase"/>
    <property type="match status" value="1"/>
</dbReference>
<dbReference type="GO" id="GO:0006508">
    <property type="term" value="P:proteolysis"/>
    <property type="evidence" value="ECO:0007669"/>
    <property type="project" value="UniProtKB-KW"/>
</dbReference>
<comment type="similarity">
    <text evidence="1 5">Belongs to the peptidase S41A family.</text>
</comment>
<protein>
    <recommendedName>
        <fullName evidence="7">PDZ domain-containing protein</fullName>
    </recommendedName>
</protein>
<evidence type="ECO:0000256" key="2">
    <source>
        <dbReference type="ARBA" id="ARBA00022670"/>
    </source>
</evidence>
<dbReference type="GO" id="GO:0007165">
    <property type="term" value="P:signal transduction"/>
    <property type="evidence" value="ECO:0007669"/>
    <property type="project" value="TreeGrafter"/>
</dbReference>
<accession>A0A1F4URI1</accession>
<dbReference type="InterPro" id="IPR055210">
    <property type="entry name" value="CtpA/B_N"/>
</dbReference>
<comment type="caution">
    <text evidence="8">The sequence shown here is derived from an EMBL/GenBank/DDBJ whole genome shotgun (WGS) entry which is preliminary data.</text>
</comment>